<evidence type="ECO:0000256" key="7">
    <source>
        <dbReference type="RuleBase" id="RU000356"/>
    </source>
</evidence>
<keyword evidence="10" id="KW-1185">Reference proteome</keyword>
<keyword evidence="5" id="KW-0479">Metal-binding</keyword>
<dbReference type="PANTHER" id="PTHR11442:SF41">
    <property type="entry name" value="HEMOGLOBIN SUBUNIT ZETA"/>
    <property type="match status" value="1"/>
</dbReference>
<evidence type="ECO:0000313" key="9">
    <source>
        <dbReference type="Ensembl" id="ENSLLEP00000021221.1"/>
    </source>
</evidence>
<dbReference type="Gene3D" id="1.10.490.10">
    <property type="entry name" value="Globins"/>
    <property type="match status" value="1"/>
</dbReference>
<keyword evidence="6" id="KW-0408">Iron</keyword>
<keyword evidence="2 7" id="KW-0813">Transport</keyword>
<keyword evidence="3 7" id="KW-0349">Heme</keyword>
<dbReference type="Proteomes" id="UP000694569">
    <property type="component" value="Unplaced"/>
</dbReference>
<dbReference type="GO" id="GO:0043177">
    <property type="term" value="F:organic acid binding"/>
    <property type="evidence" value="ECO:0007669"/>
    <property type="project" value="TreeGrafter"/>
</dbReference>
<evidence type="ECO:0000256" key="2">
    <source>
        <dbReference type="ARBA" id="ARBA00022448"/>
    </source>
</evidence>
<evidence type="ECO:0000256" key="5">
    <source>
        <dbReference type="ARBA" id="ARBA00022723"/>
    </source>
</evidence>
<dbReference type="AlphaFoldDB" id="A0A8C5MZ50"/>
<dbReference type="InterPro" id="IPR009050">
    <property type="entry name" value="Globin-like_sf"/>
</dbReference>
<reference evidence="9" key="1">
    <citation type="submission" date="2025-08" db="UniProtKB">
        <authorList>
            <consortium name="Ensembl"/>
        </authorList>
    </citation>
    <scope>IDENTIFICATION</scope>
</reference>
<dbReference type="GeneTree" id="ENSGT00940000154590"/>
<evidence type="ECO:0000313" key="10">
    <source>
        <dbReference type="Proteomes" id="UP000694569"/>
    </source>
</evidence>
<dbReference type="GO" id="GO:0031838">
    <property type="term" value="C:haptoglobin-hemoglobin complex"/>
    <property type="evidence" value="ECO:0007669"/>
    <property type="project" value="TreeGrafter"/>
</dbReference>
<dbReference type="PROSITE" id="PS01033">
    <property type="entry name" value="GLOBIN"/>
    <property type="match status" value="1"/>
</dbReference>
<dbReference type="PANTHER" id="PTHR11442">
    <property type="entry name" value="HEMOGLOBIN FAMILY MEMBER"/>
    <property type="match status" value="1"/>
</dbReference>
<reference evidence="9" key="2">
    <citation type="submission" date="2025-09" db="UniProtKB">
        <authorList>
            <consortium name="Ensembl"/>
        </authorList>
    </citation>
    <scope>IDENTIFICATION</scope>
</reference>
<comment type="similarity">
    <text evidence="1 7">Belongs to the globin family.</text>
</comment>
<dbReference type="GO" id="GO:0031720">
    <property type="term" value="F:haptoglobin binding"/>
    <property type="evidence" value="ECO:0007669"/>
    <property type="project" value="TreeGrafter"/>
</dbReference>
<evidence type="ECO:0000256" key="3">
    <source>
        <dbReference type="ARBA" id="ARBA00022617"/>
    </source>
</evidence>
<dbReference type="Pfam" id="PF00042">
    <property type="entry name" value="Globin"/>
    <property type="match status" value="1"/>
</dbReference>
<dbReference type="GO" id="GO:0005344">
    <property type="term" value="F:oxygen carrier activity"/>
    <property type="evidence" value="ECO:0007669"/>
    <property type="project" value="UniProtKB-KW"/>
</dbReference>
<dbReference type="GO" id="GO:0046872">
    <property type="term" value="F:metal ion binding"/>
    <property type="evidence" value="ECO:0007669"/>
    <property type="project" value="UniProtKB-KW"/>
</dbReference>
<organism evidence="9 10">
    <name type="scientific">Leptobrachium leishanense</name>
    <name type="common">Leishan spiny toad</name>
    <dbReference type="NCBI Taxonomy" id="445787"/>
    <lineage>
        <taxon>Eukaryota</taxon>
        <taxon>Metazoa</taxon>
        <taxon>Chordata</taxon>
        <taxon>Craniata</taxon>
        <taxon>Vertebrata</taxon>
        <taxon>Euteleostomi</taxon>
        <taxon>Amphibia</taxon>
        <taxon>Batrachia</taxon>
        <taxon>Anura</taxon>
        <taxon>Pelobatoidea</taxon>
        <taxon>Megophryidae</taxon>
        <taxon>Leptobrachium</taxon>
    </lineage>
</organism>
<dbReference type="GO" id="GO:0020037">
    <property type="term" value="F:heme binding"/>
    <property type="evidence" value="ECO:0007669"/>
    <property type="project" value="InterPro"/>
</dbReference>
<dbReference type="GO" id="GO:0004601">
    <property type="term" value="F:peroxidase activity"/>
    <property type="evidence" value="ECO:0007669"/>
    <property type="project" value="TreeGrafter"/>
</dbReference>
<dbReference type="InterPro" id="IPR012292">
    <property type="entry name" value="Globin/Proto"/>
</dbReference>
<evidence type="ECO:0000256" key="4">
    <source>
        <dbReference type="ARBA" id="ARBA00022621"/>
    </source>
</evidence>
<dbReference type="InterPro" id="IPR000971">
    <property type="entry name" value="Globin"/>
</dbReference>
<protein>
    <recommendedName>
        <fullName evidence="8">Globin domain-containing protein</fullName>
    </recommendedName>
</protein>
<dbReference type="GO" id="GO:0005833">
    <property type="term" value="C:hemoglobin complex"/>
    <property type="evidence" value="ECO:0007669"/>
    <property type="project" value="TreeGrafter"/>
</dbReference>
<accession>A0A8C5MZ50</accession>
<dbReference type="GO" id="GO:0019825">
    <property type="term" value="F:oxygen binding"/>
    <property type="evidence" value="ECO:0007669"/>
    <property type="project" value="InterPro"/>
</dbReference>
<dbReference type="InterPro" id="IPR050056">
    <property type="entry name" value="Hemoglobin_oxygen_transport"/>
</dbReference>
<dbReference type="GO" id="GO:0042744">
    <property type="term" value="P:hydrogen peroxide catabolic process"/>
    <property type="evidence" value="ECO:0007669"/>
    <property type="project" value="TreeGrafter"/>
</dbReference>
<evidence type="ECO:0000256" key="1">
    <source>
        <dbReference type="ARBA" id="ARBA00008705"/>
    </source>
</evidence>
<keyword evidence="4 7" id="KW-0561">Oxygen transport</keyword>
<dbReference type="SUPFAM" id="SSF46458">
    <property type="entry name" value="Globin-like"/>
    <property type="match status" value="1"/>
</dbReference>
<sequence length="146" mass="15966">MASTSACLAAEEKEALASWWTKLAPEASVVGGEALFRFLTVCPDAKSHFSHLDQSQGSPDLLALGGKIMNAIGDGIKDLDNLSTVMTGLTEVHIKLKITLEHMKDMSCTILVTLARHYPEDFTPECHKAWKKYLCILCDVLLTKSS</sequence>
<feature type="domain" description="Globin" evidence="8">
    <location>
        <begin position="7"/>
        <end position="146"/>
    </location>
</feature>
<name>A0A8C5MZ50_9ANUR</name>
<dbReference type="GO" id="GO:0072562">
    <property type="term" value="C:blood microparticle"/>
    <property type="evidence" value="ECO:0007669"/>
    <property type="project" value="TreeGrafter"/>
</dbReference>
<evidence type="ECO:0000259" key="8">
    <source>
        <dbReference type="PROSITE" id="PS01033"/>
    </source>
</evidence>
<evidence type="ECO:0000256" key="6">
    <source>
        <dbReference type="ARBA" id="ARBA00023004"/>
    </source>
</evidence>
<dbReference type="Ensembl" id="ENSLLET00000022039.1">
    <property type="protein sequence ID" value="ENSLLEP00000021221.1"/>
    <property type="gene ID" value="ENSLLEG00000013421.1"/>
</dbReference>
<proteinExistence type="inferred from homology"/>